<dbReference type="PRINTS" id="PR00344">
    <property type="entry name" value="BCTRLSENSOR"/>
</dbReference>
<dbReference type="PANTHER" id="PTHR43065:SF42">
    <property type="entry name" value="TWO-COMPONENT SENSOR PPRA"/>
    <property type="match status" value="1"/>
</dbReference>
<dbReference type="EC" id="2.7.13.3" evidence="2"/>
<evidence type="ECO:0000256" key="1">
    <source>
        <dbReference type="ARBA" id="ARBA00000085"/>
    </source>
</evidence>
<evidence type="ECO:0000313" key="7">
    <source>
        <dbReference type="Proteomes" id="UP000006431"/>
    </source>
</evidence>
<comment type="caution">
    <text evidence="6">The sequence shown here is derived from an EMBL/GenBank/DDBJ whole genome shotgun (WGS) entry which is preliminary data.</text>
</comment>
<dbReference type="SMART" id="SM00388">
    <property type="entry name" value="HisKA"/>
    <property type="match status" value="1"/>
</dbReference>
<dbReference type="Pfam" id="PF00512">
    <property type="entry name" value="HisKA"/>
    <property type="match status" value="1"/>
</dbReference>
<gene>
    <name evidence="6" type="ORF">SMGD1_0230</name>
</gene>
<dbReference type="PANTHER" id="PTHR43065">
    <property type="entry name" value="SENSOR HISTIDINE KINASE"/>
    <property type="match status" value="1"/>
</dbReference>
<feature type="transmembrane region" description="Helical" evidence="4">
    <location>
        <begin position="137"/>
        <end position="157"/>
    </location>
</feature>
<dbReference type="EMBL" id="AFRZ01000001">
    <property type="protein sequence ID" value="EHP28757.1"/>
    <property type="molecule type" value="Genomic_DNA"/>
</dbReference>
<dbReference type="Pfam" id="PF02518">
    <property type="entry name" value="HATPase_c"/>
    <property type="match status" value="1"/>
</dbReference>
<protein>
    <recommendedName>
        <fullName evidence="2">histidine kinase</fullName>
        <ecNumber evidence="2">2.7.13.3</ecNumber>
    </recommendedName>
</protein>
<dbReference type="PATRIC" id="fig|929558.5.peg.231"/>
<evidence type="ECO:0000256" key="3">
    <source>
        <dbReference type="ARBA" id="ARBA00022553"/>
    </source>
</evidence>
<dbReference type="InterPro" id="IPR003661">
    <property type="entry name" value="HisK_dim/P_dom"/>
</dbReference>
<keyword evidence="7" id="KW-1185">Reference proteome</keyword>
<feature type="domain" description="Histidine kinase" evidence="5">
    <location>
        <begin position="262"/>
        <end position="478"/>
    </location>
</feature>
<dbReference type="Gene3D" id="3.30.565.10">
    <property type="entry name" value="Histidine kinase-like ATPase, C-terminal domain"/>
    <property type="match status" value="1"/>
</dbReference>
<accession>H1FT21</accession>
<name>H1FT21_SULGG</name>
<dbReference type="CDD" id="cd00082">
    <property type="entry name" value="HisKA"/>
    <property type="match status" value="1"/>
</dbReference>
<dbReference type="STRING" id="929558.SMGD1_0230"/>
<evidence type="ECO:0000256" key="2">
    <source>
        <dbReference type="ARBA" id="ARBA00012438"/>
    </source>
</evidence>
<dbReference type="InterPro" id="IPR004358">
    <property type="entry name" value="Sig_transdc_His_kin-like_C"/>
</dbReference>
<keyword evidence="3" id="KW-0597">Phosphoprotein</keyword>
<comment type="catalytic activity">
    <reaction evidence="1">
        <text>ATP + protein L-histidine = ADP + protein N-phospho-L-histidine.</text>
        <dbReference type="EC" id="2.7.13.3"/>
    </reaction>
</comment>
<evidence type="ECO:0000259" key="5">
    <source>
        <dbReference type="PROSITE" id="PS50109"/>
    </source>
</evidence>
<keyword evidence="4" id="KW-1133">Transmembrane helix</keyword>
<sequence length="481" mass="55106">MAGYNQYSFVKEELEHDSKVIIKELSASLEKYLLLHDYGEIESIMRRFSLIEVIQSISLIDENSMPLLTIRKDVNKELQLEINTDKKYTNIEKHAGFFFTEDNHSYFSYKPIGNSVKKKWVMVEMSKEIGYARLMDLLLLVNITGIILIGFLSFIIYKIIYQPLKHIEYLTSFSSTLHKSYGVNCEVNSSIYEINSLADSLNQLSQELLKNQAIRTKQNEELRVFNTELTSRVEEEVLKNREKDILLLNNSRLAALAEMIGNIAHQWRQPLNAIALLIQSLQISYELDDLNKKEFNEFVDDSLLQVDYLSRTIDDFRDLTKDEIDNEPFNVSEILSKTFRLIEPSLMNASIQSTLDIQDGIICHHSSANALSQAIINILNNAKDALIQQDVNEKEIHIQLKQVGTTIEISINDNAGGIPTEIIEKIFNAYFTTKHQSNGTGLGLYISKKIINKEMDGRLEVINNAKGACFRIVFSNSRRIC</sequence>
<dbReference type="Gene3D" id="1.10.287.130">
    <property type="match status" value="1"/>
</dbReference>
<dbReference type="InterPro" id="IPR005467">
    <property type="entry name" value="His_kinase_dom"/>
</dbReference>
<dbReference type="GO" id="GO:0000155">
    <property type="term" value="F:phosphorelay sensor kinase activity"/>
    <property type="evidence" value="ECO:0007669"/>
    <property type="project" value="InterPro"/>
</dbReference>
<proteinExistence type="predicted"/>
<dbReference type="HOGENOM" id="CLU_000445_133_4_7"/>
<dbReference type="InterPro" id="IPR036890">
    <property type="entry name" value="HATPase_C_sf"/>
</dbReference>
<evidence type="ECO:0000313" key="6">
    <source>
        <dbReference type="EMBL" id="EHP28757.1"/>
    </source>
</evidence>
<organism evidence="6 7">
    <name type="scientific">Sulfurimonas gotlandica (strain DSM 19862 / JCM 16533 / GD1)</name>
    <dbReference type="NCBI Taxonomy" id="929558"/>
    <lineage>
        <taxon>Bacteria</taxon>
        <taxon>Pseudomonadati</taxon>
        <taxon>Campylobacterota</taxon>
        <taxon>Epsilonproteobacteria</taxon>
        <taxon>Campylobacterales</taxon>
        <taxon>Sulfurimonadaceae</taxon>
        <taxon>Sulfurimonas</taxon>
    </lineage>
</organism>
<dbReference type="Proteomes" id="UP000006431">
    <property type="component" value="Unassembled WGS sequence"/>
</dbReference>
<dbReference type="SUPFAM" id="SSF55874">
    <property type="entry name" value="ATPase domain of HSP90 chaperone/DNA topoisomerase II/histidine kinase"/>
    <property type="match status" value="1"/>
</dbReference>
<keyword evidence="4" id="KW-0472">Membrane</keyword>
<dbReference type="eggNOG" id="COG4191">
    <property type="taxonomic scope" value="Bacteria"/>
</dbReference>
<dbReference type="PROSITE" id="PS50109">
    <property type="entry name" value="HIS_KIN"/>
    <property type="match status" value="1"/>
</dbReference>
<dbReference type="InterPro" id="IPR036097">
    <property type="entry name" value="HisK_dim/P_sf"/>
</dbReference>
<dbReference type="AlphaFoldDB" id="H1FT21"/>
<keyword evidence="4" id="KW-0812">Transmembrane</keyword>
<keyword evidence="6" id="KW-0808">Transferase</keyword>
<dbReference type="InterPro" id="IPR003594">
    <property type="entry name" value="HATPase_dom"/>
</dbReference>
<keyword evidence="6" id="KW-0418">Kinase</keyword>
<reference evidence="6 7" key="1">
    <citation type="journal article" date="2012" name="Proc. Natl. Acad. Sci. U.S.A.">
        <title>Genome and physiology of a model Epsilonproteobacterium responsible for sulfide detoxification in marine oxygen depletion zones.</title>
        <authorList>
            <person name="Grote J."/>
            <person name="Schott T."/>
            <person name="Bruckner C.G."/>
            <person name="Glockner F.O."/>
            <person name="Jost G."/>
            <person name="Teeling H."/>
            <person name="Labrenz M."/>
            <person name="Jurgens K."/>
        </authorList>
    </citation>
    <scope>NUCLEOTIDE SEQUENCE [LARGE SCALE GENOMIC DNA]</scope>
    <source>
        <strain evidence="6 7">GD1</strain>
    </source>
</reference>
<dbReference type="SUPFAM" id="SSF47384">
    <property type="entry name" value="Homodimeric domain of signal transducing histidine kinase"/>
    <property type="match status" value="1"/>
</dbReference>
<dbReference type="SMART" id="SM00387">
    <property type="entry name" value="HATPase_c"/>
    <property type="match status" value="1"/>
</dbReference>
<evidence type="ECO:0000256" key="4">
    <source>
        <dbReference type="SAM" id="Phobius"/>
    </source>
</evidence>